<evidence type="ECO:0000256" key="7">
    <source>
        <dbReference type="RuleBase" id="RU369079"/>
    </source>
</evidence>
<feature type="transmembrane region" description="Helical" evidence="7">
    <location>
        <begin position="281"/>
        <end position="305"/>
    </location>
</feature>
<keyword evidence="7" id="KW-0813">Transport</keyword>
<sequence length="437" mass="46301">MDTLWTTLGLVGLIFIVLGLGTWVFAGLVMVAVLSLLWMGDFDLQRIGITLSRILFRAGNSWELSAIPLFILMGELIFRSDISERLFKGLEPFARRIPGGILHTNIFGCTLFAAVSGSSSATTATVGKITTRELQQRGYDRQLSIGSLAGAGSLGLLIPPSIVMIVYGVQAEVSISKLFMAGVLPGLLIATLYSGYLLVQALLYPHKAPRQPATESTVTFLQSLALLAPVLGLIVVVIGSIYSGLATPSEAAAVGLGATLLFLLFEKQLSWSLFQDAVRSALLSSVMVCSILVCAALLATAVGYLHIPQDLAKVIGAMQLTPAGLLLILALFYIILGLFLDGISITVMSLPITLPLVIQAGIDPIWFGVFLVIMVEIGQITPPVGFNLFVLQGLTGEKLGKVALAAMPFFVLMCVAAVIISLFPGIALWLPGLASQG</sequence>
<comment type="similarity">
    <text evidence="7">Belongs to the TRAP transporter large permease family.</text>
</comment>
<dbReference type="PANTHER" id="PTHR33362">
    <property type="entry name" value="SIALIC ACID TRAP TRANSPORTER PERMEASE PROTEIN SIAT-RELATED"/>
    <property type="match status" value="1"/>
</dbReference>
<name>A0A9X3ISA2_9GAMM</name>
<evidence type="ECO:0000256" key="1">
    <source>
        <dbReference type="ARBA" id="ARBA00004429"/>
    </source>
</evidence>
<dbReference type="PIRSF" id="PIRSF006066">
    <property type="entry name" value="HI0050"/>
    <property type="match status" value="1"/>
</dbReference>
<dbReference type="RefSeq" id="WP_283173275.1">
    <property type="nucleotide sequence ID" value="NZ_JAPNOA010000020.1"/>
</dbReference>
<dbReference type="GO" id="GO:0005886">
    <property type="term" value="C:plasma membrane"/>
    <property type="evidence" value="ECO:0007669"/>
    <property type="project" value="UniProtKB-SubCell"/>
</dbReference>
<evidence type="ECO:0000256" key="3">
    <source>
        <dbReference type="ARBA" id="ARBA00022519"/>
    </source>
</evidence>
<keyword evidence="3 7" id="KW-0997">Cell inner membrane</keyword>
<evidence type="ECO:0000313" key="9">
    <source>
        <dbReference type="EMBL" id="MCY0965060.1"/>
    </source>
</evidence>
<feature type="domain" description="TRAP C4-dicarboxylate transport system permease DctM subunit" evidence="8">
    <location>
        <begin position="12"/>
        <end position="426"/>
    </location>
</feature>
<evidence type="ECO:0000259" key="8">
    <source>
        <dbReference type="Pfam" id="PF06808"/>
    </source>
</evidence>
<feature type="transmembrane region" description="Helical" evidence="7">
    <location>
        <begin position="179"/>
        <end position="203"/>
    </location>
</feature>
<feature type="transmembrane region" description="Helical" evidence="7">
    <location>
        <begin position="61"/>
        <end position="80"/>
    </location>
</feature>
<feature type="transmembrane region" description="Helical" evidence="7">
    <location>
        <begin position="100"/>
        <end position="122"/>
    </location>
</feature>
<keyword evidence="2" id="KW-1003">Cell membrane</keyword>
<feature type="transmembrane region" description="Helical" evidence="7">
    <location>
        <begin position="12"/>
        <end position="40"/>
    </location>
</feature>
<dbReference type="GO" id="GO:0022857">
    <property type="term" value="F:transmembrane transporter activity"/>
    <property type="evidence" value="ECO:0007669"/>
    <property type="project" value="UniProtKB-UniRule"/>
</dbReference>
<dbReference type="PANTHER" id="PTHR33362:SF5">
    <property type="entry name" value="C4-DICARBOXYLATE TRAP TRANSPORTER LARGE PERMEASE PROTEIN DCTM"/>
    <property type="match status" value="1"/>
</dbReference>
<keyword evidence="5 7" id="KW-1133">Transmembrane helix</keyword>
<evidence type="ECO:0000256" key="5">
    <source>
        <dbReference type="ARBA" id="ARBA00022989"/>
    </source>
</evidence>
<dbReference type="NCBIfam" id="TIGR00786">
    <property type="entry name" value="dctM"/>
    <property type="match status" value="1"/>
</dbReference>
<feature type="transmembrane region" description="Helical" evidence="7">
    <location>
        <begin position="143"/>
        <end position="167"/>
    </location>
</feature>
<evidence type="ECO:0000256" key="4">
    <source>
        <dbReference type="ARBA" id="ARBA00022692"/>
    </source>
</evidence>
<comment type="subunit">
    <text evidence="7">The complex comprises the extracytoplasmic solute receptor protein and the two transmembrane proteins.</text>
</comment>
<feature type="transmembrane region" description="Helical" evidence="7">
    <location>
        <begin position="325"/>
        <end position="358"/>
    </location>
</feature>
<organism evidence="9 10">
    <name type="scientific">Parathalassolituus penaei</name>
    <dbReference type="NCBI Taxonomy" id="2997323"/>
    <lineage>
        <taxon>Bacteria</taxon>
        <taxon>Pseudomonadati</taxon>
        <taxon>Pseudomonadota</taxon>
        <taxon>Gammaproteobacteria</taxon>
        <taxon>Oceanospirillales</taxon>
        <taxon>Oceanospirillaceae</taxon>
        <taxon>Parathalassolituus</taxon>
    </lineage>
</organism>
<comment type="caution">
    <text evidence="9">The sequence shown here is derived from an EMBL/GenBank/DDBJ whole genome shotgun (WGS) entry which is preliminary data.</text>
</comment>
<comment type="function">
    <text evidence="7">Part of the tripartite ATP-independent periplasmic (TRAP) transport system.</text>
</comment>
<feature type="transmembrane region" description="Helical" evidence="7">
    <location>
        <begin position="251"/>
        <end position="269"/>
    </location>
</feature>
<proteinExistence type="inferred from homology"/>
<evidence type="ECO:0000313" key="10">
    <source>
        <dbReference type="Proteomes" id="UP001150830"/>
    </source>
</evidence>
<gene>
    <name evidence="9" type="ORF">OUO13_07665</name>
</gene>
<accession>A0A9X3ISA2</accession>
<keyword evidence="4 7" id="KW-0812">Transmembrane</keyword>
<feature type="transmembrane region" description="Helical" evidence="7">
    <location>
        <begin position="402"/>
        <end position="430"/>
    </location>
</feature>
<feature type="transmembrane region" description="Helical" evidence="7">
    <location>
        <begin position="224"/>
        <end position="245"/>
    </location>
</feature>
<keyword evidence="6 7" id="KW-0472">Membrane</keyword>
<dbReference type="AlphaFoldDB" id="A0A9X3ISA2"/>
<reference evidence="9" key="1">
    <citation type="submission" date="2022-11" db="EMBL/GenBank/DDBJ databases">
        <title>Parathalassolutuus dongxingensis gen. nov., sp. nov., a novel member of family Oceanospirillaceae isolated from a coastal shrimp pond in Guangxi, China.</title>
        <authorList>
            <person name="Chen H."/>
        </authorList>
    </citation>
    <scope>NUCLEOTIDE SEQUENCE</scope>
    <source>
        <strain evidence="9">G-43</strain>
    </source>
</reference>
<comment type="subcellular location">
    <subcellularLocation>
        <location evidence="1 7">Cell inner membrane</location>
        <topology evidence="1 7">Multi-pass membrane protein</topology>
    </subcellularLocation>
</comment>
<protein>
    <recommendedName>
        <fullName evidence="7">TRAP transporter large permease protein</fullName>
    </recommendedName>
</protein>
<dbReference type="InterPro" id="IPR004681">
    <property type="entry name" value="TRAP_DctM"/>
</dbReference>
<dbReference type="Pfam" id="PF06808">
    <property type="entry name" value="DctM"/>
    <property type="match status" value="1"/>
</dbReference>
<evidence type="ECO:0000256" key="6">
    <source>
        <dbReference type="ARBA" id="ARBA00023136"/>
    </source>
</evidence>
<keyword evidence="10" id="KW-1185">Reference proteome</keyword>
<dbReference type="EMBL" id="JAPNOA010000020">
    <property type="protein sequence ID" value="MCY0965060.1"/>
    <property type="molecule type" value="Genomic_DNA"/>
</dbReference>
<dbReference type="InterPro" id="IPR010656">
    <property type="entry name" value="DctM"/>
</dbReference>
<evidence type="ECO:0000256" key="2">
    <source>
        <dbReference type="ARBA" id="ARBA00022475"/>
    </source>
</evidence>
<dbReference type="Proteomes" id="UP001150830">
    <property type="component" value="Unassembled WGS sequence"/>
</dbReference>
<feature type="transmembrane region" description="Helical" evidence="7">
    <location>
        <begin position="365"/>
        <end position="390"/>
    </location>
</feature>